<comment type="caution">
    <text evidence="1">The sequence shown here is derived from an EMBL/GenBank/DDBJ whole genome shotgun (WGS) entry which is preliminary data.</text>
</comment>
<reference evidence="1 2" key="1">
    <citation type="journal article" date="2022" name="Plant J.">
        <title>Chromosome-level genome of Camellia lanceoleosa provides a valuable resource for understanding genome evolution and self-incompatibility.</title>
        <authorList>
            <person name="Gong W."/>
            <person name="Xiao S."/>
            <person name="Wang L."/>
            <person name="Liao Z."/>
            <person name="Chang Y."/>
            <person name="Mo W."/>
            <person name="Hu G."/>
            <person name="Li W."/>
            <person name="Zhao G."/>
            <person name="Zhu H."/>
            <person name="Hu X."/>
            <person name="Ji K."/>
            <person name="Xiang X."/>
            <person name="Song Q."/>
            <person name="Yuan D."/>
            <person name="Jin S."/>
            <person name="Zhang L."/>
        </authorList>
    </citation>
    <scope>NUCLEOTIDE SEQUENCE [LARGE SCALE GENOMIC DNA]</scope>
    <source>
        <strain evidence="1">SQ_2022a</strain>
    </source>
</reference>
<name>A0ACC0HWB8_9ERIC</name>
<organism evidence="1 2">
    <name type="scientific">Camellia lanceoleosa</name>
    <dbReference type="NCBI Taxonomy" id="1840588"/>
    <lineage>
        <taxon>Eukaryota</taxon>
        <taxon>Viridiplantae</taxon>
        <taxon>Streptophyta</taxon>
        <taxon>Embryophyta</taxon>
        <taxon>Tracheophyta</taxon>
        <taxon>Spermatophyta</taxon>
        <taxon>Magnoliopsida</taxon>
        <taxon>eudicotyledons</taxon>
        <taxon>Gunneridae</taxon>
        <taxon>Pentapetalae</taxon>
        <taxon>asterids</taxon>
        <taxon>Ericales</taxon>
        <taxon>Theaceae</taxon>
        <taxon>Camellia</taxon>
    </lineage>
</organism>
<proteinExistence type="predicted"/>
<sequence length="90" mass="10137">MNSLIEIVYISIHAVSFNLEVVIMHWPCAKIIASLAIPDITLLEILLDKLIICKSISYAAVVAHADKSGRRKLAVMLVEHKPRSSKFLYY</sequence>
<keyword evidence="2" id="KW-1185">Reference proteome</keyword>
<dbReference type="Proteomes" id="UP001060215">
    <property type="component" value="Chromosome 2"/>
</dbReference>
<dbReference type="EMBL" id="CM045759">
    <property type="protein sequence ID" value="KAI8017852.1"/>
    <property type="molecule type" value="Genomic_DNA"/>
</dbReference>
<protein>
    <submittedName>
        <fullName evidence="1">Protein VACUOLELESS1</fullName>
    </submittedName>
</protein>
<gene>
    <name evidence="1" type="ORF">LOK49_LG04G00249</name>
</gene>
<evidence type="ECO:0000313" key="2">
    <source>
        <dbReference type="Proteomes" id="UP001060215"/>
    </source>
</evidence>
<accession>A0ACC0HWB8</accession>
<evidence type="ECO:0000313" key="1">
    <source>
        <dbReference type="EMBL" id="KAI8017852.1"/>
    </source>
</evidence>